<dbReference type="PANTHER" id="PTHR43122">
    <property type="entry name" value="FERREDOXIN SUBUNIT OF PYRUVATE:FLAVODOXIN OXIDOREDUCTASE-RELATED"/>
    <property type="match status" value="1"/>
</dbReference>
<keyword evidence="3" id="KW-0411">Iron-sulfur</keyword>
<dbReference type="InterPro" id="IPR047964">
    <property type="entry name" value="EFR1-like"/>
</dbReference>
<dbReference type="PANTHER" id="PTHR43122:SF1">
    <property type="entry name" value="IRON-SULFUR-BINDING PROTEIN"/>
    <property type="match status" value="1"/>
</dbReference>
<gene>
    <name evidence="5" type="ORF">DXC78_07480</name>
</gene>
<dbReference type="PROSITE" id="PS51379">
    <property type="entry name" value="4FE4S_FER_2"/>
    <property type="match status" value="2"/>
</dbReference>
<evidence type="ECO:0000256" key="1">
    <source>
        <dbReference type="ARBA" id="ARBA00022723"/>
    </source>
</evidence>
<dbReference type="NCBIfam" id="NF038196">
    <property type="entry name" value="ferrodoxin_EFR1"/>
    <property type="match status" value="1"/>
</dbReference>
<dbReference type="PROSITE" id="PS00198">
    <property type="entry name" value="4FE4S_FER_1"/>
    <property type="match status" value="1"/>
</dbReference>
<evidence type="ECO:0000313" key="6">
    <source>
        <dbReference type="Proteomes" id="UP000260721"/>
    </source>
</evidence>
<reference evidence="5 6" key="1">
    <citation type="submission" date="2018-08" db="EMBL/GenBank/DDBJ databases">
        <title>A genome reference for cultivated species of the human gut microbiota.</title>
        <authorList>
            <person name="Zou Y."/>
            <person name="Xue W."/>
            <person name="Luo G."/>
        </authorList>
    </citation>
    <scope>NUCLEOTIDE SEQUENCE [LARGE SCALE GENOMIC DNA]</scope>
    <source>
        <strain evidence="5 6">TF08-11</strain>
    </source>
</reference>
<protein>
    <submittedName>
        <fullName evidence="5">Ferredoxin</fullName>
    </submittedName>
</protein>
<dbReference type="RefSeq" id="WP_117446453.1">
    <property type="nucleotide sequence ID" value="NZ_JADNBU010000010.1"/>
</dbReference>
<dbReference type="InterPro" id="IPR017900">
    <property type="entry name" value="4Fe4S_Fe_S_CS"/>
</dbReference>
<evidence type="ECO:0000259" key="4">
    <source>
        <dbReference type="PROSITE" id="PS51379"/>
    </source>
</evidence>
<dbReference type="InterPro" id="IPR017896">
    <property type="entry name" value="4Fe4S_Fe-S-bd"/>
</dbReference>
<dbReference type="GO" id="GO:0046872">
    <property type="term" value="F:metal ion binding"/>
    <property type="evidence" value="ECO:0007669"/>
    <property type="project" value="UniProtKB-KW"/>
</dbReference>
<dbReference type="AlphaFoldDB" id="A0A3E3E4L2"/>
<dbReference type="Gene3D" id="3.40.50.360">
    <property type="match status" value="1"/>
</dbReference>
<dbReference type="Pfam" id="PF00037">
    <property type="entry name" value="Fer4"/>
    <property type="match status" value="1"/>
</dbReference>
<organism evidence="5 6">
    <name type="scientific">Faecalicoccus pleomorphus</name>
    <dbReference type="NCBI Taxonomy" id="1323"/>
    <lineage>
        <taxon>Bacteria</taxon>
        <taxon>Bacillati</taxon>
        <taxon>Bacillota</taxon>
        <taxon>Erysipelotrichia</taxon>
        <taxon>Erysipelotrichales</taxon>
        <taxon>Erysipelotrichaceae</taxon>
        <taxon>Faecalicoccus</taxon>
    </lineage>
</organism>
<feature type="domain" description="4Fe-4S ferredoxin-type" evidence="4">
    <location>
        <begin position="192"/>
        <end position="221"/>
    </location>
</feature>
<evidence type="ECO:0000256" key="3">
    <source>
        <dbReference type="ARBA" id="ARBA00023014"/>
    </source>
</evidence>
<name>A0A3E3E4L2_9FIRM</name>
<keyword evidence="1" id="KW-0479">Metal-binding</keyword>
<dbReference type="GO" id="GO:0051536">
    <property type="term" value="F:iron-sulfur cluster binding"/>
    <property type="evidence" value="ECO:0007669"/>
    <property type="project" value="UniProtKB-KW"/>
</dbReference>
<accession>A0A3E3E4L2</accession>
<proteinExistence type="predicted"/>
<dbReference type="SUPFAM" id="SSF52218">
    <property type="entry name" value="Flavoproteins"/>
    <property type="match status" value="1"/>
</dbReference>
<comment type="caution">
    <text evidence="5">The sequence shown here is derived from an EMBL/GenBank/DDBJ whole genome shotgun (WGS) entry which is preliminary data.</text>
</comment>
<dbReference type="Proteomes" id="UP000260721">
    <property type="component" value="Unassembled WGS sequence"/>
</dbReference>
<evidence type="ECO:0000256" key="2">
    <source>
        <dbReference type="ARBA" id="ARBA00023004"/>
    </source>
</evidence>
<dbReference type="EMBL" id="QUSK01000015">
    <property type="protein sequence ID" value="RGD76165.1"/>
    <property type="molecule type" value="Genomic_DNA"/>
</dbReference>
<dbReference type="Gene3D" id="3.30.70.20">
    <property type="match status" value="1"/>
</dbReference>
<feature type="domain" description="4Fe-4S ferredoxin-type" evidence="4">
    <location>
        <begin position="225"/>
        <end position="248"/>
    </location>
</feature>
<keyword evidence="2" id="KW-0408">Iron</keyword>
<dbReference type="SUPFAM" id="SSF54862">
    <property type="entry name" value="4Fe-4S ferredoxins"/>
    <property type="match status" value="1"/>
</dbReference>
<sequence>MNITKIHGLYWSATGHTKKIVTHICHFLSQSLNLPVCETDITSFEARQNDLEIPSTSFVVFGMPTYAGKLPNKIMPYIKEHIHGNQTYVLPIVTFGNRSFDHALAELCFLLSENHFCITGAAALVCEHAFSKKIATGHPNAKDFQQIDDFLNNILDNIQNHRTLSTPIPGDPKAPYYIPKGIDGKPVNFLKAKPMTDMSRCDRCGLCAKYCPMHSINLQDPSQVPGICIKCQRCLQICPKQAKYFDDPSFLSHVQMLETNYTQVKKNQFFF</sequence>
<evidence type="ECO:0000313" key="5">
    <source>
        <dbReference type="EMBL" id="RGD76165.1"/>
    </source>
</evidence>
<dbReference type="STRING" id="1123313.GCA_000420345_01569"/>
<dbReference type="InterPro" id="IPR029039">
    <property type="entry name" value="Flavoprotein-like_sf"/>
</dbReference>